<dbReference type="InterPro" id="IPR003959">
    <property type="entry name" value="ATPase_AAA_core"/>
</dbReference>
<dbReference type="Proteomes" id="UP000054558">
    <property type="component" value="Unassembled WGS sequence"/>
</dbReference>
<feature type="region of interest" description="Disordered" evidence="2">
    <location>
        <begin position="326"/>
        <end position="367"/>
    </location>
</feature>
<evidence type="ECO:0000259" key="3">
    <source>
        <dbReference type="SMART" id="SM00382"/>
    </source>
</evidence>
<dbReference type="GO" id="GO:0005524">
    <property type="term" value="F:ATP binding"/>
    <property type="evidence" value="ECO:0007669"/>
    <property type="project" value="InterPro"/>
</dbReference>
<keyword evidence="5" id="KW-1185">Reference proteome</keyword>
<feature type="domain" description="AAA+ ATPase" evidence="3">
    <location>
        <begin position="39"/>
        <end position="167"/>
    </location>
</feature>
<dbReference type="InterPro" id="IPR027417">
    <property type="entry name" value="P-loop_NTPase"/>
</dbReference>
<evidence type="ECO:0000313" key="4">
    <source>
        <dbReference type="EMBL" id="GAQ92159.1"/>
    </source>
</evidence>
<dbReference type="Pfam" id="PF00004">
    <property type="entry name" value="AAA"/>
    <property type="match status" value="1"/>
</dbReference>
<evidence type="ECO:0000256" key="2">
    <source>
        <dbReference type="SAM" id="MobiDB-lite"/>
    </source>
</evidence>
<protein>
    <recommendedName>
        <fullName evidence="3">AAA+ ATPase domain-containing protein</fullName>
    </recommendedName>
</protein>
<dbReference type="PANTHER" id="PTHR23389:SF6">
    <property type="entry name" value="REPLICATION FACTOR C SUBUNIT 1"/>
    <property type="match status" value="1"/>
</dbReference>
<dbReference type="AlphaFoldDB" id="A0A1Y1IRM5"/>
<evidence type="ECO:0000256" key="1">
    <source>
        <dbReference type="ARBA" id="ARBA00022705"/>
    </source>
</evidence>
<feature type="compositionally biased region" description="Acidic residues" evidence="2">
    <location>
        <begin position="661"/>
        <end position="678"/>
    </location>
</feature>
<dbReference type="EMBL" id="DF237884">
    <property type="protein sequence ID" value="GAQ92159.1"/>
    <property type="molecule type" value="Genomic_DNA"/>
</dbReference>
<dbReference type="SMART" id="SM00382">
    <property type="entry name" value="AAA"/>
    <property type="match status" value="1"/>
</dbReference>
<dbReference type="GO" id="GO:0003677">
    <property type="term" value="F:DNA binding"/>
    <property type="evidence" value="ECO:0000318"/>
    <property type="project" value="GO_Central"/>
</dbReference>
<feature type="region of interest" description="Disordered" evidence="2">
    <location>
        <begin position="480"/>
        <end position="506"/>
    </location>
</feature>
<name>A0A1Y1IRM5_KLENI</name>
<dbReference type="Gene3D" id="3.40.50.300">
    <property type="entry name" value="P-loop containing nucleotide triphosphate hydrolases"/>
    <property type="match status" value="1"/>
</dbReference>
<dbReference type="PANTHER" id="PTHR23389">
    <property type="entry name" value="CHROMOSOME TRANSMISSION FIDELITY FACTOR 18"/>
    <property type="match status" value="1"/>
</dbReference>
<dbReference type="GO" id="GO:0005634">
    <property type="term" value="C:nucleus"/>
    <property type="evidence" value="ECO:0000318"/>
    <property type="project" value="GO_Central"/>
</dbReference>
<feature type="compositionally biased region" description="Basic and acidic residues" evidence="2">
    <location>
        <begin position="679"/>
        <end position="691"/>
    </location>
</feature>
<gene>
    <name evidence="4" type="ORF">KFL_009350050</name>
</gene>
<dbReference type="SUPFAM" id="SSF52540">
    <property type="entry name" value="P-loop containing nucleoside triphosphate hydrolases"/>
    <property type="match status" value="1"/>
</dbReference>
<feature type="compositionally biased region" description="Acidic residues" evidence="2">
    <location>
        <begin position="619"/>
        <end position="632"/>
    </location>
</feature>
<dbReference type="GO" id="GO:0006260">
    <property type="term" value="P:DNA replication"/>
    <property type="evidence" value="ECO:0007669"/>
    <property type="project" value="UniProtKB-KW"/>
</dbReference>
<sequence length="691" mass="75140">MDGRPWVARYGDRLFGVDEQLASAYGWLDRLEDPDDVECERMLILAGPSGSGKTALAMKVLRERGFSVLERNANDNRTKSAFQEDILRTATSTYAFRRQAILVEGIDAIPVTATNCGLDVLIDLASEHRNPWNVVPLICTMDGAKPRGRLAELAKRSRVLVMPGLGEGRLLQLAYHVLASEKTRFVRGDVERLCAKAKGDARWLLNALEFAYGRGGVGAPACASEADRRRTDDVEAARKILYEADCAKDIEEALMDDEGYAVASLVQENYPLACGDDVTTASAVADCVVDDDIMESFVHATQSWDFLPVASMAGMRRASSYLSRGRRTAGSAARSEPGEPLGAGALRRRGRSRQAERKTSWGTVNPSSAWSKASYSSAQRKKLCALGKTLRGETEVCADVDLEWMVAFCAIATAAAESAGDGGGMEEVAAYAVGYGMRARHVEDIMRLCAPLTRTIRFKRADMRSLKKLCGEGEPDEPLGAGALRRRGRSRQAERKTSWGTVNPSSAWSKASYASAQRKKLCALGKTLRGETEVCADVDLEWMISFCAIATAAAESAGDGGGMEEVAAYAVGYGMRARHVEDIMRLCAPLTCTIRFKRADMRSLKKLCGEGPERPVGGFEDDFDSEDYEDAPESPSESGEPADGSDEDPDYEPGMRSSSEGETDEERESSDEADDDGRSEDWDAEDHADAQ</sequence>
<dbReference type="InterPro" id="IPR003593">
    <property type="entry name" value="AAA+_ATPase"/>
</dbReference>
<evidence type="ECO:0000313" key="5">
    <source>
        <dbReference type="Proteomes" id="UP000054558"/>
    </source>
</evidence>
<dbReference type="GO" id="GO:0016887">
    <property type="term" value="F:ATP hydrolysis activity"/>
    <property type="evidence" value="ECO:0007669"/>
    <property type="project" value="InterPro"/>
</dbReference>
<accession>A0A1Y1IRM5</accession>
<organism evidence="4 5">
    <name type="scientific">Klebsormidium nitens</name>
    <name type="common">Green alga</name>
    <name type="synonym">Ulothrix nitens</name>
    <dbReference type="NCBI Taxonomy" id="105231"/>
    <lineage>
        <taxon>Eukaryota</taxon>
        <taxon>Viridiplantae</taxon>
        <taxon>Streptophyta</taxon>
        <taxon>Klebsormidiophyceae</taxon>
        <taxon>Klebsormidiales</taxon>
        <taxon>Klebsormidiaceae</taxon>
        <taxon>Klebsormidium</taxon>
    </lineage>
</organism>
<proteinExistence type="predicted"/>
<keyword evidence="1" id="KW-0235">DNA replication</keyword>
<dbReference type="STRING" id="105231.A0A1Y1IRM5"/>
<feature type="region of interest" description="Disordered" evidence="2">
    <location>
        <begin position="607"/>
        <end position="691"/>
    </location>
</feature>
<reference evidence="4 5" key="1">
    <citation type="journal article" date="2014" name="Nat. Commun.">
        <title>Klebsormidium flaccidum genome reveals primary factors for plant terrestrial adaptation.</title>
        <authorList>
            <person name="Hori K."/>
            <person name="Maruyama F."/>
            <person name="Fujisawa T."/>
            <person name="Togashi T."/>
            <person name="Yamamoto N."/>
            <person name="Seo M."/>
            <person name="Sato S."/>
            <person name="Yamada T."/>
            <person name="Mori H."/>
            <person name="Tajima N."/>
            <person name="Moriyama T."/>
            <person name="Ikeuchi M."/>
            <person name="Watanabe M."/>
            <person name="Wada H."/>
            <person name="Kobayashi K."/>
            <person name="Saito M."/>
            <person name="Masuda T."/>
            <person name="Sasaki-Sekimoto Y."/>
            <person name="Mashiguchi K."/>
            <person name="Awai K."/>
            <person name="Shimojima M."/>
            <person name="Masuda S."/>
            <person name="Iwai M."/>
            <person name="Nobusawa T."/>
            <person name="Narise T."/>
            <person name="Kondo S."/>
            <person name="Saito H."/>
            <person name="Sato R."/>
            <person name="Murakawa M."/>
            <person name="Ihara Y."/>
            <person name="Oshima-Yamada Y."/>
            <person name="Ohtaka K."/>
            <person name="Satoh M."/>
            <person name="Sonobe K."/>
            <person name="Ishii M."/>
            <person name="Ohtani R."/>
            <person name="Kanamori-Sato M."/>
            <person name="Honoki R."/>
            <person name="Miyazaki D."/>
            <person name="Mochizuki H."/>
            <person name="Umetsu J."/>
            <person name="Higashi K."/>
            <person name="Shibata D."/>
            <person name="Kamiya Y."/>
            <person name="Sato N."/>
            <person name="Nakamura Y."/>
            <person name="Tabata S."/>
            <person name="Ida S."/>
            <person name="Kurokawa K."/>
            <person name="Ohta H."/>
        </authorList>
    </citation>
    <scope>NUCLEOTIDE SEQUENCE [LARGE SCALE GENOMIC DNA]</scope>
    <source>
        <strain evidence="4 5">NIES-2285</strain>
    </source>
</reference>
<dbReference type="OrthoDB" id="9996895at2759"/>